<organism evidence="1 2">
    <name type="scientific">Tritrichomonas musculus</name>
    <dbReference type="NCBI Taxonomy" id="1915356"/>
    <lineage>
        <taxon>Eukaryota</taxon>
        <taxon>Metamonada</taxon>
        <taxon>Parabasalia</taxon>
        <taxon>Tritrichomonadida</taxon>
        <taxon>Tritrichomonadidae</taxon>
        <taxon>Tritrichomonas</taxon>
    </lineage>
</organism>
<gene>
    <name evidence="1" type="ORF">M9Y10_020670</name>
</gene>
<dbReference type="Proteomes" id="UP001470230">
    <property type="component" value="Unassembled WGS sequence"/>
</dbReference>
<evidence type="ECO:0000313" key="2">
    <source>
        <dbReference type="Proteomes" id="UP001470230"/>
    </source>
</evidence>
<reference evidence="1 2" key="1">
    <citation type="submission" date="2024-04" db="EMBL/GenBank/DDBJ databases">
        <title>Tritrichomonas musculus Genome.</title>
        <authorList>
            <person name="Alves-Ferreira E."/>
            <person name="Grigg M."/>
            <person name="Lorenzi H."/>
            <person name="Galac M."/>
        </authorList>
    </citation>
    <scope>NUCLEOTIDE SEQUENCE [LARGE SCALE GENOMIC DNA]</scope>
    <source>
        <strain evidence="1 2">EAF2021</strain>
    </source>
</reference>
<accession>A0ABR2HE92</accession>
<keyword evidence="2" id="KW-1185">Reference proteome</keyword>
<comment type="caution">
    <text evidence="1">The sequence shown here is derived from an EMBL/GenBank/DDBJ whole genome shotgun (WGS) entry which is preliminary data.</text>
</comment>
<evidence type="ECO:0000313" key="1">
    <source>
        <dbReference type="EMBL" id="KAK8845752.1"/>
    </source>
</evidence>
<protein>
    <submittedName>
        <fullName evidence="1">Uncharacterized protein</fullName>
    </submittedName>
</protein>
<proteinExistence type="predicted"/>
<dbReference type="EMBL" id="JAPFFF010000030">
    <property type="protein sequence ID" value="KAK8845752.1"/>
    <property type="molecule type" value="Genomic_DNA"/>
</dbReference>
<name>A0ABR2HE92_9EUKA</name>
<sequence>MFPLDIQLQSIAFVNGIVNDSDVVRVSLTTFPEEQKFNTTFEVKNIKTAFPSFTVNVSDRTEKILIVFRKKLVVQRDPIIASAVITHEDFPKFANDSFEPVIRALDIYEPRKKSLNKENSKTDPRRKVLGKLMVKLALIEEMQIPTYNVERFNSKKHSGLEYAKINTGYENGVEGLFEYF</sequence>